<evidence type="ECO:0000256" key="1">
    <source>
        <dbReference type="ARBA" id="ARBA00004613"/>
    </source>
</evidence>
<dbReference type="InterPro" id="IPR011049">
    <property type="entry name" value="Serralysin-like_metalloprot_C"/>
</dbReference>
<gene>
    <name evidence="6" type="ORF">SAMN05216247_12248</name>
</gene>
<evidence type="ECO:0000313" key="7">
    <source>
        <dbReference type="Proteomes" id="UP000182902"/>
    </source>
</evidence>
<keyword evidence="2" id="KW-0964">Secreted</keyword>
<dbReference type="Pfam" id="PF08548">
    <property type="entry name" value="Peptidase_M10_C"/>
    <property type="match status" value="1"/>
</dbReference>
<protein>
    <submittedName>
        <fullName evidence="6">Peptidase M10 serralysin C terminal</fullName>
    </submittedName>
</protein>
<feature type="domain" description="Peptidase M10 serralysin C-terminal" evidence="5">
    <location>
        <begin position="262"/>
        <end position="433"/>
    </location>
</feature>
<evidence type="ECO:0000256" key="2">
    <source>
        <dbReference type="ARBA" id="ARBA00022525"/>
    </source>
</evidence>
<dbReference type="InterPro" id="IPR024079">
    <property type="entry name" value="MetalloPept_cat_dom_sf"/>
</dbReference>
<reference evidence="6 7" key="1">
    <citation type="submission" date="2016-10" db="EMBL/GenBank/DDBJ databases">
        <authorList>
            <person name="de Groot N.N."/>
        </authorList>
    </citation>
    <scope>NUCLEOTIDE SEQUENCE [LARGE SCALE GENOMIC DNA]</scope>
    <source>
        <strain evidence="6 7">ICMP 14252</strain>
    </source>
</reference>
<evidence type="ECO:0000256" key="4">
    <source>
        <dbReference type="SAM" id="MobiDB-lite"/>
    </source>
</evidence>
<feature type="region of interest" description="Disordered" evidence="4">
    <location>
        <begin position="188"/>
        <end position="212"/>
    </location>
</feature>
<feature type="compositionally biased region" description="Polar residues" evidence="4">
    <location>
        <begin position="201"/>
        <end position="212"/>
    </location>
</feature>
<dbReference type="GO" id="GO:0005615">
    <property type="term" value="C:extracellular space"/>
    <property type="evidence" value="ECO:0007669"/>
    <property type="project" value="InterPro"/>
</dbReference>
<comment type="subcellular location">
    <subcellularLocation>
        <location evidence="1">Secreted</location>
    </subcellularLocation>
</comment>
<evidence type="ECO:0000313" key="6">
    <source>
        <dbReference type="EMBL" id="SDZ68773.1"/>
    </source>
</evidence>
<sequence length="443" mass="48096">MNINPPVPMMPPTVTPTENLPSPHIDPDTRPAADTYWSGVDNLATRSSRWIDKDGNGKIDIEVDFSAGPGSYFKKLGLTGHSQLSAEQKQELIDQMIDISHETNLVFHDKGTLEKPDGTINFGNFAPVPSNGRNLVQVNFPENTCAPHNPDKPDEPAEAYVRGDARNLKANGRNRGGHALAHALLHALGLPHPNPDDKSNKPANPTDSQGYSLLSSVPETATGHDFQGNYVTRAQLHDMAALQLRYGANSESRDKSLETEYDANFITQSDTAVTFTIASGDGHETLLADKDTHDQHINLNHGTFSSIGGFTNNVAITRGTHIEDVATGSGTNKIIASTVTNSIILGSGQNTVVFNNSWDSTPRDTDILHHFKSGTDKIDISEFSQKLYNGTFTGGTPHLDIQKAADGASYVRYWSVYNPADPSEPDFKVRADGVQMSDIITKK</sequence>
<evidence type="ECO:0000259" key="5">
    <source>
        <dbReference type="Pfam" id="PF08548"/>
    </source>
</evidence>
<dbReference type="GO" id="GO:0008237">
    <property type="term" value="F:metallopeptidase activity"/>
    <property type="evidence" value="ECO:0007669"/>
    <property type="project" value="InterPro"/>
</dbReference>
<dbReference type="EMBL" id="FNOX01000022">
    <property type="protein sequence ID" value="SDZ68773.1"/>
    <property type="molecule type" value="Genomic_DNA"/>
</dbReference>
<organism evidence="6 7">
    <name type="scientific">Pseudomonas salomonii</name>
    <dbReference type="NCBI Taxonomy" id="191391"/>
    <lineage>
        <taxon>Bacteria</taxon>
        <taxon>Pseudomonadati</taxon>
        <taxon>Pseudomonadota</taxon>
        <taxon>Gammaproteobacteria</taxon>
        <taxon>Pseudomonadales</taxon>
        <taxon>Pseudomonadaceae</taxon>
        <taxon>Pseudomonas</taxon>
    </lineage>
</organism>
<dbReference type="RefSeq" id="WP_069786320.1">
    <property type="nucleotide sequence ID" value="NZ_FNOX01000022.1"/>
</dbReference>
<dbReference type="Proteomes" id="UP000182902">
    <property type="component" value="Unassembled WGS sequence"/>
</dbReference>
<proteinExistence type="predicted"/>
<dbReference type="SUPFAM" id="SSF51120">
    <property type="entry name" value="beta-Roll"/>
    <property type="match status" value="1"/>
</dbReference>
<evidence type="ECO:0000256" key="3">
    <source>
        <dbReference type="ARBA" id="ARBA00022737"/>
    </source>
</evidence>
<accession>A0A1H3V237</accession>
<dbReference type="Gene3D" id="3.40.390.10">
    <property type="entry name" value="Collagenase (Catalytic Domain)"/>
    <property type="match status" value="1"/>
</dbReference>
<keyword evidence="3" id="KW-0677">Repeat</keyword>
<name>A0A1H3V237_9PSED</name>
<dbReference type="Gene3D" id="2.150.10.10">
    <property type="entry name" value="Serralysin-like metalloprotease, C-terminal"/>
    <property type="match status" value="1"/>
</dbReference>
<dbReference type="SUPFAM" id="SSF55486">
    <property type="entry name" value="Metalloproteases ('zincins'), catalytic domain"/>
    <property type="match status" value="1"/>
</dbReference>
<dbReference type="AlphaFoldDB" id="A0A1H3V237"/>
<dbReference type="GO" id="GO:0005509">
    <property type="term" value="F:calcium ion binding"/>
    <property type="evidence" value="ECO:0007669"/>
    <property type="project" value="InterPro"/>
</dbReference>
<dbReference type="InterPro" id="IPR013858">
    <property type="entry name" value="Peptidase_M10B_C"/>
</dbReference>